<dbReference type="NCBIfam" id="TIGR02180">
    <property type="entry name" value="GRX_euk"/>
    <property type="match status" value="1"/>
</dbReference>
<evidence type="ECO:0000256" key="5">
    <source>
        <dbReference type="ARBA" id="ARBA00023157"/>
    </source>
</evidence>
<dbReference type="FunFam" id="3.40.30.10:FF:000026">
    <property type="entry name" value="Glutaredoxin 2"/>
    <property type="match status" value="1"/>
</dbReference>
<dbReference type="OMA" id="PYSECAK"/>
<dbReference type="GO" id="GO:0034599">
    <property type="term" value="P:cellular response to oxidative stress"/>
    <property type="evidence" value="ECO:0000318"/>
    <property type="project" value="GO_Central"/>
</dbReference>
<dbReference type="EMBL" id="CM007896">
    <property type="protein sequence ID" value="OTG20278.1"/>
    <property type="molecule type" value="Genomic_DNA"/>
</dbReference>
<name>A0A251UAA6_HELAN</name>
<keyword evidence="10" id="KW-1185">Reference proteome</keyword>
<dbReference type="PANTHER" id="PTHR45694:SF4">
    <property type="entry name" value="GLUTAREDOXIN-C3"/>
    <property type="match status" value="1"/>
</dbReference>
<organism evidence="9 10">
    <name type="scientific">Helianthus annuus</name>
    <name type="common">Common sunflower</name>
    <dbReference type="NCBI Taxonomy" id="4232"/>
    <lineage>
        <taxon>Eukaryota</taxon>
        <taxon>Viridiplantae</taxon>
        <taxon>Streptophyta</taxon>
        <taxon>Embryophyta</taxon>
        <taxon>Tracheophyta</taxon>
        <taxon>Spermatophyta</taxon>
        <taxon>Magnoliopsida</taxon>
        <taxon>eudicotyledons</taxon>
        <taxon>Gunneridae</taxon>
        <taxon>Pentapetalae</taxon>
        <taxon>asterids</taxon>
        <taxon>campanulids</taxon>
        <taxon>Asterales</taxon>
        <taxon>Asteraceae</taxon>
        <taxon>Asteroideae</taxon>
        <taxon>Heliantheae alliance</taxon>
        <taxon>Heliantheae</taxon>
        <taxon>Helianthus</taxon>
    </lineage>
</organism>
<dbReference type="PROSITE" id="PS00195">
    <property type="entry name" value="GLUTAREDOXIN_1"/>
    <property type="match status" value="1"/>
</dbReference>
<dbReference type="EC" id="1.8.1.9" evidence="8"/>
<dbReference type="InterPro" id="IPR011767">
    <property type="entry name" value="GLR_AS"/>
</dbReference>
<proteinExistence type="inferred from homology"/>
<feature type="domain" description="Glutaredoxin" evidence="7">
    <location>
        <begin position="56"/>
        <end position="118"/>
    </location>
</feature>
<dbReference type="EMBL" id="MNCJ02000322">
    <property type="protein sequence ID" value="KAF5798627.1"/>
    <property type="molecule type" value="Genomic_DNA"/>
</dbReference>
<comment type="function">
    <text evidence="1">Has a glutathione-disulfide oxidoreductase activity in the presence of NADPH and glutathione reductase. Reduces low molecular weight disulfides and proteins.</text>
</comment>
<dbReference type="Proteomes" id="UP000215914">
    <property type="component" value="Chromosome 7"/>
</dbReference>
<evidence type="ECO:0000256" key="2">
    <source>
        <dbReference type="ARBA" id="ARBA00007190"/>
    </source>
</evidence>
<dbReference type="InterPro" id="IPR036249">
    <property type="entry name" value="Thioredoxin-like_sf"/>
</dbReference>
<dbReference type="STRING" id="4232.A0A251UAA6"/>
<dbReference type="InterPro" id="IPR014025">
    <property type="entry name" value="Glutaredoxin_subgr"/>
</dbReference>
<gene>
    <name evidence="9" type="ORF">HannXRQ_Chr07g0191291</name>
    <name evidence="8" type="ORF">HanXRQr2_Chr07g0295101</name>
</gene>
<keyword evidence="3" id="KW-0813">Transport</keyword>
<keyword evidence="4" id="KW-0249">Electron transport</keyword>
<dbReference type="FunCoup" id="A0A251UAA6">
    <property type="interactions" value="1916"/>
</dbReference>
<comment type="similarity">
    <text evidence="2">Belongs to the glutaredoxin family. CPYC subfamily.</text>
</comment>
<dbReference type="InParanoid" id="A0A251UAA6"/>
<dbReference type="GO" id="GO:0004791">
    <property type="term" value="F:thioredoxin-disulfide reductase (NADPH) activity"/>
    <property type="evidence" value="ECO:0007669"/>
    <property type="project" value="UniProtKB-EC"/>
</dbReference>
<evidence type="ECO:0000256" key="6">
    <source>
        <dbReference type="ARBA" id="ARBA00023284"/>
    </source>
</evidence>
<dbReference type="Gramene" id="mRNA:HanXRQr2_Chr07g0295101">
    <property type="protein sequence ID" value="mRNA:HanXRQr2_Chr07g0295101"/>
    <property type="gene ID" value="HanXRQr2_Chr07g0295101"/>
</dbReference>
<keyword evidence="5" id="KW-1015">Disulfide bond</keyword>
<evidence type="ECO:0000313" key="10">
    <source>
        <dbReference type="Proteomes" id="UP000215914"/>
    </source>
</evidence>
<keyword evidence="6" id="KW-0676">Redox-active center</keyword>
<dbReference type="PANTHER" id="PTHR45694">
    <property type="entry name" value="GLUTAREDOXIN 2"/>
    <property type="match status" value="1"/>
</dbReference>
<dbReference type="PROSITE" id="PS51354">
    <property type="entry name" value="GLUTAREDOXIN_2"/>
    <property type="match status" value="1"/>
</dbReference>
<reference evidence="8 10" key="1">
    <citation type="journal article" date="2017" name="Nature">
        <title>The sunflower genome provides insights into oil metabolism, flowering and Asterid evolution.</title>
        <authorList>
            <person name="Badouin H."/>
            <person name="Gouzy J."/>
            <person name="Grassa C.J."/>
            <person name="Murat F."/>
            <person name="Staton S.E."/>
            <person name="Cottret L."/>
            <person name="Lelandais-Briere C."/>
            <person name="Owens G.L."/>
            <person name="Carrere S."/>
            <person name="Mayjonade B."/>
            <person name="Legrand L."/>
            <person name="Gill N."/>
            <person name="Kane N.C."/>
            <person name="Bowers J.E."/>
            <person name="Hubner S."/>
            <person name="Bellec A."/>
            <person name="Berard A."/>
            <person name="Berges H."/>
            <person name="Blanchet N."/>
            <person name="Boniface M.C."/>
            <person name="Brunel D."/>
            <person name="Catrice O."/>
            <person name="Chaidir N."/>
            <person name="Claudel C."/>
            <person name="Donnadieu C."/>
            <person name="Faraut T."/>
            <person name="Fievet G."/>
            <person name="Helmstetter N."/>
            <person name="King M."/>
            <person name="Knapp S.J."/>
            <person name="Lai Z."/>
            <person name="Le Paslier M.C."/>
            <person name="Lippi Y."/>
            <person name="Lorenzon L."/>
            <person name="Mandel J.R."/>
            <person name="Marage G."/>
            <person name="Marchand G."/>
            <person name="Marquand E."/>
            <person name="Bret-Mestries E."/>
            <person name="Morien E."/>
            <person name="Nambeesan S."/>
            <person name="Nguyen T."/>
            <person name="Pegot-Espagnet P."/>
            <person name="Pouilly N."/>
            <person name="Raftis F."/>
            <person name="Sallet E."/>
            <person name="Schiex T."/>
            <person name="Thomas J."/>
            <person name="Vandecasteele C."/>
            <person name="Vares D."/>
            <person name="Vear F."/>
            <person name="Vautrin S."/>
            <person name="Crespi M."/>
            <person name="Mangin B."/>
            <person name="Burke J.M."/>
            <person name="Salse J."/>
            <person name="Munos S."/>
            <person name="Vincourt P."/>
            <person name="Rieseberg L.H."/>
            <person name="Langlade N.B."/>
        </authorList>
    </citation>
    <scope>NUCLEOTIDE SEQUENCE [LARGE SCALE GENOMIC DNA]</scope>
    <source>
        <strain evidence="10">cv. SF193</strain>
        <tissue evidence="8">Leaves</tissue>
    </source>
</reference>
<reference evidence="9" key="2">
    <citation type="submission" date="2017-02" db="EMBL/GenBank/DDBJ databases">
        <title>Sunflower complete genome.</title>
        <authorList>
            <person name="Langlade N."/>
            <person name="Munos S."/>
        </authorList>
    </citation>
    <scope>NUCLEOTIDE SEQUENCE [LARGE SCALE GENOMIC DNA]</scope>
    <source>
        <tissue evidence="9">Leaves</tissue>
    </source>
</reference>
<dbReference type="OrthoDB" id="418495at2759"/>
<dbReference type="AlphaFoldDB" id="A0A251UAA6"/>
<keyword evidence="8" id="KW-0560">Oxidoreductase</keyword>
<evidence type="ECO:0000313" key="8">
    <source>
        <dbReference type="EMBL" id="KAF5798627.1"/>
    </source>
</evidence>
<dbReference type="CDD" id="cd03419">
    <property type="entry name" value="GRX_GRXh_1_2_like"/>
    <property type="match status" value="1"/>
</dbReference>
<dbReference type="Pfam" id="PF00462">
    <property type="entry name" value="Glutaredoxin"/>
    <property type="match status" value="1"/>
</dbReference>
<evidence type="ECO:0000313" key="9">
    <source>
        <dbReference type="EMBL" id="OTG20278.1"/>
    </source>
</evidence>
<dbReference type="InterPro" id="IPR011899">
    <property type="entry name" value="Glutaredoxin_euk/vir"/>
</dbReference>
<reference evidence="8" key="3">
    <citation type="submission" date="2020-06" db="EMBL/GenBank/DDBJ databases">
        <title>Helianthus annuus Genome sequencing and assembly Release 2.</title>
        <authorList>
            <person name="Gouzy J."/>
            <person name="Langlade N."/>
            <person name="Munos S."/>
        </authorList>
    </citation>
    <scope>NUCLEOTIDE SEQUENCE</scope>
    <source>
        <tissue evidence="8">Leaves</tissue>
    </source>
</reference>
<dbReference type="GO" id="GO:0015038">
    <property type="term" value="F:glutathione disulfide oxidoreductase activity"/>
    <property type="evidence" value="ECO:0000318"/>
    <property type="project" value="GO_Central"/>
</dbReference>
<dbReference type="GO" id="GO:0005737">
    <property type="term" value="C:cytoplasm"/>
    <property type="evidence" value="ECO:0000318"/>
    <property type="project" value="GO_Central"/>
</dbReference>
<dbReference type="InterPro" id="IPR002109">
    <property type="entry name" value="Glutaredoxin"/>
</dbReference>
<evidence type="ECO:0000256" key="1">
    <source>
        <dbReference type="ARBA" id="ARBA00002549"/>
    </source>
</evidence>
<evidence type="ECO:0000256" key="3">
    <source>
        <dbReference type="ARBA" id="ARBA00022448"/>
    </source>
</evidence>
<dbReference type="Gene3D" id="3.40.30.10">
    <property type="entry name" value="Glutaredoxin"/>
    <property type="match status" value="1"/>
</dbReference>
<sequence>MKTKTMEFRSNNIRKSGILPLGITLLLMMMMFAPTKVVGSMSPSAFFENLIYSNRIVIFSKTQCPYCVVAKSVFNRLKEQPYVVELDHHEDGGRIQEVLFDRVGRRTVPQVFVNGQHIGGADDLDVAVKNGALQGLLCTC</sequence>
<evidence type="ECO:0000259" key="7">
    <source>
        <dbReference type="Pfam" id="PF00462"/>
    </source>
</evidence>
<protein>
    <submittedName>
        <fullName evidence="9">Putative glutaredoxin, Thioredoxin-like fold protein</fullName>
    </submittedName>
    <submittedName>
        <fullName evidence="8">Thioredoxin-disulfide reductase</fullName>
        <ecNumber evidence="8">1.8.1.9</ecNumber>
    </submittedName>
</protein>
<dbReference type="PRINTS" id="PR00160">
    <property type="entry name" value="GLUTAREDOXIN"/>
</dbReference>
<dbReference type="SUPFAM" id="SSF52833">
    <property type="entry name" value="Thioredoxin-like"/>
    <property type="match status" value="1"/>
</dbReference>
<accession>A0A251UAA6</accession>
<evidence type="ECO:0000256" key="4">
    <source>
        <dbReference type="ARBA" id="ARBA00022982"/>
    </source>
</evidence>